<evidence type="ECO:0000313" key="1">
    <source>
        <dbReference type="EMBL" id="GFS29250.1"/>
    </source>
</evidence>
<gene>
    <name evidence="1" type="ORF">NPIL_123321</name>
</gene>
<dbReference type="AlphaFoldDB" id="A0A8X6M5D4"/>
<name>A0A8X6M5D4_NEPPI</name>
<organism evidence="1 2">
    <name type="scientific">Nephila pilipes</name>
    <name type="common">Giant wood spider</name>
    <name type="synonym">Nephila maculata</name>
    <dbReference type="NCBI Taxonomy" id="299642"/>
    <lineage>
        <taxon>Eukaryota</taxon>
        <taxon>Metazoa</taxon>
        <taxon>Ecdysozoa</taxon>
        <taxon>Arthropoda</taxon>
        <taxon>Chelicerata</taxon>
        <taxon>Arachnida</taxon>
        <taxon>Araneae</taxon>
        <taxon>Araneomorphae</taxon>
        <taxon>Entelegynae</taxon>
        <taxon>Araneoidea</taxon>
        <taxon>Nephilidae</taxon>
        <taxon>Nephila</taxon>
    </lineage>
</organism>
<protein>
    <submittedName>
        <fullName evidence="1">Uncharacterized protein</fullName>
    </submittedName>
</protein>
<dbReference type="Proteomes" id="UP000887013">
    <property type="component" value="Unassembled WGS sequence"/>
</dbReference>
<reference evidence="1" key="1">
    <citation type="submission" date="2020-08" db="EMBL/GenBank/DDBJ databases">
        <title>Multicomponent nature underlies the extraordinary mechanical properties of spider dragline silk.</title>
        <authorList>
            <person name="Kono N."/>
            <person name="Nakamura H."/>
            <person name="Mori M."/>
            <person name="Yoshida Y."/>
            <person name="Ohtoshi R."/>
            <person name="Malay A.D."/>
            <person name="Moran D.A.P."/>
            <person name="Tomita M."/>
            <person name="Numata K."/>
            <person name="Arakawa K."/>
        </authorList>
    </citation>
    <scope>NUCLEOTIDE SEQUENCE</scope>
</reference>
<comment type="caution">
    <text evidence="1">The sequence shown here is derived from an EMBL/GenBank/DDBJ whole genome shotgun (WGS) entry which is preliminary data.</text>
</comment>
<sequence length="82" mass="9387">MGMNPSKFAVNSKVYSIANGPGKIKVVCLLIQTDNMTNRSIWSRTTADERSEHCLAEMKYLQEWSLVEELLNLWYETNAEST</sequence>
<proteinExistence type="predicted"/>
<evidence type="ECO:0000313" key="2">
    <source>
        <dbReference type="Proteomes" id="UP000887013"/>
    </source>
</evidence>
<dbReference type="EMBL" id="BMAW01041544">
    <property type="protein sequence ID" value="GFS29250.1"/>
    <property type="molecule type" value="Genomic_DNA"/>
</dbReference>
<accession>A0A8X6M5D4</accession>
<keyword evidence="2" id="KW-1185">Reference proteome</keyword>